<evidence type="ECO:0000313" key="2">
    <source>
        <dbReference type="Proteomes" id="UP001054945"/>
    </source>
</evidence>
<dbReference type="Proteomes" id="UP001054945">
    <property type="component" value="Unassembled WGS sequence"/>
</dbReference>
<reference evidence="1 2" key="1">
    <citation type="submission" date="2021-06" db="EMBL/GenBank/DDBJ databases">
        <title>Caerostris extrusa draft genome.</title>
        <authorList>
            <person name="Kono N."/>
            <person name="Arakawa K."/>
        </authorList>
    </citation>
    <scope>NUCLEOTIDE SEQUENCE [LARGE SCALE GENOMIC DNA]</scope>
</reference>
<comment type="caution">
    <text evidence="1">The sequence shown here is derived from an EMBL/GenBank/DDBJ whole genome shotgun (WGS) entry which is preliminary data.</text>
</comment>
<gene>
    <name evidence="1" type="ORF">CEXT_170241</name>
</gene>
<name>A0AAV4YAP8_CAEEX</name>
<sequence>MAYQNDHLLFTESGQGNYSHRFQWPTFLTLQRVLWFSVQLSPVTSLHLAYYLPHRHLPAFFVMGELDLSRATGSLSPYLGIKERISF</sequence>
<dbReference type="EMBL" id="BPLR01019078">
    <property type="protein sequence ID" value="GIZ04393.1"/>
    <property type="molecule type" value="Genomic_DNA"/>
</dbReference>
<protein>
    <submittedName>
        <fullName evidence="1">Uncharacterized protein</fullName>
    </submittedName>
</protein>
<organism evidence="1 2">
    <name type="scientific">Caerostris extrusa</name>
    <name type="common">Bark spider</name>
    <name type="synonym">Caerostris bankana</name>
    <dbReference type="NCBI Taxonomy" id="172846"/>
    <lineage>
        <taxon>Eukaryota</taxon>
        <taxon>Metazoa</taxon>
        <taxon>Ecdysozoa</taxon>
        <taxon>Arthropoda</taxon>
        <taxon>Chelicerata</taxon>
        <taxon>Arachnida</taxon>
        <taxon>Araneae</taxon>
        <taxon>Araneomorphae</taxon>
        <taxon>Entelegynae</taxon>
        <taxon>Araneoidea</taxon>
        <taxon>Araneidae</taxon>
        <taxon>Caerostris</taxon>
    </lineage>
</organism>
<proteinExistence type="predicted"/>
<dbReference type="AlphaFoldDB" id="A0AAV4YAP8"/>
<accession>A0AAV4YAP8</accession>
<evidence type="ECO:0000313" key="1">
    <source>
        <dbReference type="EMBL" id="GIZ04393.1"/>
    </source>
</evidence>
<keyword evidence="2" id="KW-1185">Reference proteome</keyword>